<dbReference type="InterPro" id="IPR046347">
    <property type="entry name" value="bZIP_sf"/>
</dbReference>
<feature type="compositionally biased region" description="Polar residues" evidence="2">
    <location>
        <begin position="71"/>
        <end position="80"/>
    </location>
</feature>
<organism evidence="3 4">
    <name type="scientific">Tetrabaena socialis</name>
    <dbReference type="NCBI Taxonomy" id="47790"/>
    <lineage>
        <taxon>Eukaryota</taxon>
        <taxon>Viridiplantae</taxon>
        <taxon>Chlorophyta</taxon>
        <taxon>core chlorophytes</taxon>
        <taxon>Chlorophyceae</taxon>
        <taxon>CS clade</taxon>
        <taxon>Chlamydomonadales</taxon>
        <taxon>Tetrabaenaceae</taxon>
        <taxon>Tetrabaena</taxon>
    </lineage>
</organism>
<name>A0A2J8A6T8_9CHLO</name>
<dbReference type="AlphaFoldDB" id="A0A2J8A6T8"/>
<dbReference type="GO" id="GO:0003700">
    <property type="term" value="F:DNA-binding transcription factor activity"/>
    <property type="evidence" value="ECO:0007669"/>
    <property type="project" value="InterPro"/>
</dbReference>
<dbReference type="Gene3D" id="1.20.5.170">
    <property type="match status" value="1"/>
</dbReference>
<dbReference type="OrthoDB" id="551935at2759"/>
<proteinExistence type="predicted"/>
<keyword evidence="4" id="KW-1185">Reference proteome</keyword>
<dbReference type="Proteomes" id="UP000236333">
    <property type="component" value="Unassembled WGS sequence"/>
</dbReference>
<feature type="coiled-coil region" evidence="1">
    <location>
        <begin position="175"/>
        <end position="216"/>
    </location>
</feature>
<evidence type="ECO:0000313" key="3">
    <source>
        <dbReference type="EMBL" id="PNH08203.1"/>
    </source>
</evidence>
<comment type="caution">
    <text evidence="3">The sequence shown here is derived from an EMBL/GenBank/DDBJ whole genome shotgun (WGS) entry which is preliminary data.</text>
</comment>
<keyword evidence="1" id="KW-0175">Coiled coil</keyword>
<evidence type="ECO:0008006" key="5">
    <source>
        <dbReference type="Google" id="ProtNLM"/>
    </source>
</evidence>
<reference evidence="3 4" key="1">
    <citation type="journal article" date="2017" name="Mol. Biol. Evol.">
        <title>The 4-celled Tetrabaena socialis nuclear genome reveals the essential components for genetic control of cell number at the origin of multicellularity in the volvocine lineage.</title>
        <authorList>
            <person name="Featherston J."/>
            <person name="Arakaki Y."/>
            <person name="Hanschen E.R."/>
            <person name="Ferris P.J."/>
            <person name="Michod R.E."/>
            <person name="Olson B.J.S.C."/>
            <person name="Nozaki H."/>
            <person name="Durand P.M."/>
        </authorList>
    </citation>
    <scope>NUCLEOTIDE SEQUENCE [LARGE SCALE GENOMIC DNA]</scope>
    <source>
        <strain evidence="3 4">NIES-571</strain>
    </source>
</reference>
<sequence length="312" mass="32988">MEELGSLGSDLGSDLGSLSADLGFFLQTGFVGTGLEQPFSLTGDLDGMAGPLEMPFSEQLEQDIKIEDQHPSTSALHSQNASDVDDDDEEEGRAGSAAGGKRRRRTRTERQQVLNRLAQQRYRQRKKEKVQALQSTVGTLQCQLDRLSFLEAENTQLRATTQRLGEQLGAKDGALTAAQQQLRQACTQLKSVSDKCAGAERQVAEQQAALEAQRQQLRASTLAGVDPQALSDRLLAIVKEALGEVQASPPAAAEAAAAAGGGAPAPRLLLDELLVARISRALTSCCRELVYATKGSAGAGAEAPAAITVSCC</sequence>
<protein>
    <recommendedName>
        <fullName evidence="5">BZIP domain-containing protein</fullName>
    </recommendedName>
</protein>
<dbReference type="EMBL" id="PGGS01000140">
    <property type="protein sequence ID" value="PNH08203.1"/>
    <property type="molecule type" value="Genomic_DNA"/>
</dbReference>
<feature type="region of interest" description="Disordered" evidence="2">
    <location>
        <begin position="70"/>
        <end position="110"/>
    </location>
</feature>
<dbReference type="SUPFAM" id="SSF57959">
    <property type="entry name" value="Leucine zipper domain"/>
    <property type="match status" value="1"/>
</dbReference>
<evidence type="ECO:0000256" key="2">
    <source>
        <dbReference type="SAM" id="MobiDB-lite"/>
    </source>
</evidence>
<evidence type="ECO:0000313" key="4">
    <source>
        <dbReference type="Proteomes" id="UP000236333"/>
    </source>
</evidence>
<dbReference type="CDD" id="cd14686">
    <property type="entry name" value="bZIP"/>
    <property type="match status" value="1"/>
</dbReference>
<accession>A0A2J8A6T8</accession>
<gene>
    <name evidence="3" type="ORF">TSOC_005279</name>
</gene>
<evidence type="ECO:0000256" key="1">
    <source>
        <dbReference type="SAM" id="Coils"/>
    </source>
</evidence>